<dbReference type="Proteomes" id="UP000256817">
    <property type="component" value="Unassembled WGS sequence"/>
</dbReference>
<dbReference type="RefSeq" id="WP_116238170.1">
    <property type="nucleotide sequence ID" value="NZ_QHJW02000054.1"/>
</dbReference>
<dbReference type="InterPro" id="IPR035251">
    <property type="entry name" value="ShlB_POTRA"/>
</dbReference>
<keyword evidence="5" id="KW-0812">Transmembrane</keyword>
<keyword evidence="12" id="KW-1185">Reference proteome</keyword>
<protein>
    <submittedName>
        <fullName evidence="11">ShlB/FhaC/HecB family hemolysin secretion/activation protein</fullName>
    </submittedName>
</protein>
<comment type="subcellular location">
    <subcellularLocation>
        <location evidence="1">Cell outer membrane</location>
    </subcellularLocation>
</comment>
<dbReference type="Pfam" id="PF08479">
    <property type="entry name" value="POTRA_2"/>
    <property type="match status" value="1"/>
</dbReference>
<accession>A0A3R8Q488</accession>
<comment type="caution">
    <text evidence="11">The sequence shown here is derived from an EMBL/GenBank/DDBJ whole genome shotgun (WGS) entry which is preliminary data.</text>
</comment>
<dbReference type="PANTHER" id="PTHR34597">
    <property type="entry name" value="SLR1661 PROTEIN"/>
    <property type="match status" value="1"/>
</dbReference>
<evidence type="ECO:0000256" key="9">
    <source>
        <dbReference type="SAM" id="SignalP"/>
    </source>
</evidence>
<keyword evidence="8" id="KW-0998">Cell outer membrane</keyword>
<evidence type="ECO:0000256" key="3">
    <source>
        <dbReference type="ARBA" id="ARBA00022448"/>
    </source>
</evidence>
<evidence type="ECO:0000256" key="1">
    <source>
        <dbReference type="ARBA" id="ARBA00004442"/>
    </source>
</evidence>
<dbReference type="InterPro" id="IPR005565">
    <property type="entry name" value="Hemolysn_activator_HlyB_C"/>
</dbReference>
<keyword evidence="4" id="KW-1134">Transmembrane beta strand</keyword>
<dbReference type="PROSITE" id="PS51779">
    <property type="entry name" value="POTRA"/>
    <property type="match status" value="1"/>
</dbReference>
<dbReference type="InterPro" id="IPR027282">
    <property type="entry name" value="TPS"/>
</dbReference>
<proteinExistence type="inferred from homology"/>
<evidence type="ECO:0000256" key="6">
    <source>
        <dbReference type="ARBA" id="ARBA00022927"/>
    </source>
</evidence>
<dbReference type="EMBL" id="QHJW02000054">
    <property type="protein sequence ID" value="RRO04646.1"/>
    <property type="molecule type" value="Genomic_DNA"/>
</dbReference>
<keyword evidence="6" id="KW-0653">Protein transport</keyword>
<dbReference type="Gene3D" id="3.10.20.310">
    <property type="entry name" value="membrane protein fhac"/>
    <property type="match status" value="1"/>
</dbReference>
<keyword evidence="9" id="KW-0732">Signal</keyword>
<dbReference type="InterPro" id="IPR034746">
    <property type="entry name" value="POTRA"/>
</dbReference>
<dbReference type="Pfam" id="PF17287">
    <property type="entry name" value="POTRA_3"/>
    <property type="match status" value="1"/>
</dbReference>
<evidence type="ECO:0000259" key="10">
    <source>
        <dbReference type="PROSITE" id="PS51779"/>
    </source>
</evidence>
<dbReference type="Gene3D" id="2.40.160.50">
    <property type="entry name" value="membrane protein fhac: a member of the omp85/tpsb transporter family"/>
    <property type="match status" value="1"/>
</dbReference>
<sequence>MCKTLSFISLIFLSVSSSTFAATAISPTDRDALELQQKALLEQAKQQRLSLENSTTLTIPTVTASAAKDAVCFPIQSIVFHGANTLSTKDRAALQQRYQNRCLDLATIHNVVRETTNTYLNHGFVTSQAYLQEQDLSGGTLIISVSEGKIEAIRMEGETPLAIKMAFPGLEGRILNLRDIEQGMEQLNRLPSQQVAIDIQPGKQAGSSIVYLKRTTKSRPVALSLSTDNSGQKSTGREQLSTHLTLDNPLRLADRWWLTASRDSAFNHRYGSKALSGGMSLPYGYWTLGYQYAWNDFFQPIPIGSSAYRYEGQSNTHRLSLNRTLYRDGKQKLALDSALSRRRTENSMAGERLEVSSPTVSSASIGLSYSTTLAGGYFTLNPMLSHGLRSWGATDDTKENSGLPRSEFRKFSVSSSYFYPLAPSLTFLTSLYGQTTPDNLYTSERVSLGGEYSVRGFKEQTLTGNRGFYWRNEVNWQFATLPFLGDIALTTAVDSGWIAGKTGKVDGGNMTGASVGLSASSRWVSQSVSLGVPLHFPDDLHPDNAVVYWNASLPVTALFD</sequence>
<dbReference type="InterPro" id="IPR013686">
    <property type="entry name" value="Polypept-transport_assoc_ShlB"/>
</dbReference>
<reference evidence="11" key="1">
    <citation type="submission" date="2018-11" db="EMBL/GenBank/DDBJ databases">
        <title>Draft genome sequences of proposed Pectobacterium aquaticum sp. nov. isolated in France from fresh water.</title>
        <authorList>
            <person name="Pedron J."/>
            <person name="Barny M.A."/>
        </authorList>
    </citation>
    <scope>NUCLEOTIDE SEQUENCE [LARGE SCALE GENOMIC DNA]</scope>
    <source>
        <strain evidence="11">A35-S23-M15</strain>
    </source>
</reference>
<dbReference type="PIRSF" id="PIRSF029745">
    <property type="entry name" value="FhaC"/>
    <property type="match status" value="1"/>
</dbReference>
<organism evidence="11 12">
    <name type="scientific">Pectobacterium aquaticum</name>
    <dbReference type="NCBI Taxonomy" id="2204145"/>
    <lineage>
        <taxon>Bacteria</taxon>
        <taxon>Pseudomonadati</taxon>
        <taxon>Pseudomonadota</taxon>
        <taxon>Gammaproteobacteria</taxon>
        <taxon>Enterobacterales</taxon>
        <taxon>Pectobacteriaceae</taxon>
        <taxon>Pectobacterium</taxon>
    </lineage>
</organism>
<gene>
    <name evidence="11" type="ORF">DMB85_018205</name>
</gene>
<feature type="signal peptide" evidence="9">
    <location>
        <begin position="1"/>
        <end position="21"/>
    </location>
</feature>
<evidence type="ECO:0000313" key="12">
    <source>
        <dbReference type="Proteomes" id="UP000256817"/>
    </source>
</evidence>
<dbReference type="Pfam" id="PF03865">
    <property type="entry name" value="ShlB"/>
    <property type="match status" value="1"/>
</dbReference>
<keyword evidence="7" id="KW-0472">Membrane</keyword>
<feature type="domain" description="POTRA" evidence="10">
    <location>
        <begin position="73"/>
        <end position="148"/>
    </location>
</feature>
<evidence type="ECO:0000256" key="2">
    <source>
        <dbReference type="ARBA" id="ARBA00009055"/>
    </source>
</evidence>
<name>A0A3R8Q488_9GAMM</name>
<comment type="similarity">
    <text evidence="2">Belongs to the TPS (TC 1.B.20) family.</text>
</comment>
<evidence type="ECO:0000313" key="11">
    <source>
        <dbReference type="EMBL" id="RRO04646.1"/>
    </source>
</evidence>
<keyword evidence="3" id="KW-0813">Transport</keyword>
<evidence type="ECO:0000256" key="8">
    <source>
        <dbReference type="ARBA" id="ARBA00023237"/>
    </source>
</evidence>
<evidence type="ECO:0000256" key="5">
    <source>
        <dbReference type="ARBA" id="ARBA00022692"/>
    </source>
</evidence>
<evidence type="ECO:0000256" key="7">
    <source>
        <dbReference type="ARBA" id="ARBA00023136"/>
    </source>
</evidence>
<evidence type="ECO:0000256" key="4">
    <source>
        <dbReference type="ARBA" id="ARBA00022452"/>
    </source>
</evidence>
<feature type="chain" id="PRO_5046729593" evidence="9">
    <location>
        <begin position="22"/>
        <end position="560"/>
    </location>
</feature>
<dbReference type="InterPro" id="IPR051544">
    <property type="entry name" value="TPS_OM_transporter"/>
</dbReference>
<dbReference type="PANTHER" id="PTHR34597:SF3">
    <property type="entry name" value="OUTER MEMBRANE TRANSPORTER CDIB"/>
    <property type="match status" value="1"/>
</dbReference>